<dbReference type="GO" id="GO:0004519">
    <property type="term" value="F:endonuclease activity"/>
    <property type="evidence" value="ECO:0007669"/>
    <property type="project" value="UniProtKB-KW"/>
</dbReference>
<proteinExistence type="predicted"/>
<evidence type="ECO:0000313" key="4">
    <source>
        <dbReference type="Proteomes" id="UP001160625"/>
    </source>
</evidence>
<name>A0ABT6N1G1_9SPHN</name>
<reference evidence="3" key="1">
    <citation type="submission" date="2023-04" db="EMBL/GenBank/DDBJ databases">
        <title>Sphingomonas sp. MAHUQ-71 isolated from rice field.</title>
        <authorList>
            <person name="Huq M.A."/>
        </authorList>
    </citation>
    <scope>NUCLEOTIDE SEQUENCE</scope>
    <source>
        <strain evidence="3">MAHUQ-71</strain>
    </source>
</reference>
<dbReference type="Pfam" id="PF01844">
    <property type="entry name" value="HNH"/>
    <property type="match status" value="1"/>
</dbReference>
<dbReference type="PANTHER" id="PTHR33877">
    <property type="entry name" value="SLL1193 PROTEIN"/>
    <property type="match status" value="1"/>
</dbReference>
<dbReference type="PANTHER" id="PTHR33877:SF2">
    <property type="entry name" value="OS07G0170200 PROTEIN"/>
    <property type="match status" value="1"/>
</dbReference>
<comment type="caution">
    <text evidence="3">The sequence shown here is derived from an EMBL/GenBank/DDBJ whole genome shotgun (WGS) entry which is preliminary data.</text>
</comment>
<dbReference type="Proteomes" id="UP001160625">
    <property type="component" value="Unassembled WGS sequence"/>
</dbReference>
<evidence type="ECO:0000259" key="2">
    <source>
        <dbReference type="Pfam" id="PF01844"/>
    </source>
</evidence>
<dbReference type="InterPro" id="IPR003615">
    <property type="entry name" value="HNH_nuc"/>
</dbReference>
<dbReference type="RefSeq" id="WP_281044195.1">
    <property type="nucleotide sequence ID" value="NZ_JARYGZ010000001.1"/>
</dbReference>
<sequence length="105" mass="11760">MSKQIFTYRERRERKRIRNAVLERDCHICRHCGIALTPCVWGAPRASNTATVDHYPIPKSKGGPFTAENLVACCHACNTARGNGESWSIPRPARASLSRQENPNV</sequence>
<dbReference type="InterPro" id="IPR002711">
    <property type="entry name" value="HNH"/>
</dbReference>
<accession>A0ABT6N1G1</accession>
<feature type="domain" description="HNH" evidence="2">
    <location>
        <begin position="42"/>
        <end position="83"/>
    </location>
</feature>
<dbReference type="Gene3D" id="1.10.30.50">
    <property type="match status" value="1"/>
</dbReference>
<keyword evidence="3" id="KW-0540">Nuclease</keyword>
<keyword evidence="4" id="KW-1185">Reference proteome</keyword>
<evidence type="ECO:0000313" key="3">
    <source>
        <dbReference type="EMBL" id="MDH7638923.1"/>
    </source>
</evidence>
<keyword evidence="3" id="KW-0378">Hydrolase</keyword>
<feature type="region of interest" description="Disordered" evidence="1">
    <location>
        <begin position="82"/>
        <end position="105"/>
    </location>
</feature>
<keyword evidence="3" id="KW-0255">Endonuclease</keyword>
<dbReference type="InterPro" id="IPR052892">
    <property type="entry name" value="NA-targeting_endonuclease"/>
</dbReference>
<organism evidence="3 4">
    <name type="scientific">Sphingomonas oryzagri</name>
    <dbReference type="NCBI Taxonomy" id="3042314"/>
    <lineage>
        <taxon>Bacteria</taxon>
        <taxon>Pseudomonadati</taxon>
        <taxon>Pseudomonadota</taxon>
        <taxon>Alphaproteobacteria</taxon>
        <taxon>Sphingomonadales</taxon>
        <taxon>Sphingomonadaceae</taxon>
        <taxon>Sphingomonas</taxon>
    </lineage>
</organism>
<dbReference type="CDD" id="cd00085">
    <property type="entry name" value="HNHc"/>
    <property type="match status" value="1"/>
</dbReference>
<gene>
    <name evidence="3" type="ORF">QGN17_09295</name>
</gene>
<dbReference type="EMBL" id="JARYGZ010000001">
    <property type="protein sequence ID" value="MDH7638923.1"/>
    <property type="molecule type" value="Genomic_DNA"/>
</dbReference>
<protein>
    <submittedName>
        <fullName evidence="3">HNH endonuclease</fullName>
    </submittedName>
</protein>
<evidence type="ECO:0000256" key="1">
    <source>
        <dbReference type="SAM" id="MobiDB-lite"/>
    </source>
</evidence>